<dbReference type="STRING" id="460384.SAMN05216313_112117"/>
<reference evidence="2" key="1">
    <citation type="submission" date="2016-10" db="EMBL/GenBank/DDBJ databases">
        <authorList>
            <person name="Varghese N."/>
            <person name="Submissions S."/>
        </authorList>
    </citation>
    <scope>NUCLEOTIDE SEQUENCE [LARGE SCALE GENOMIC DNA]</scope>
    <source>
        <strain evidence="2">NLAE-zl-G277</strain>
    </source>
</reference>
<gene>
    <name evidence="1" type="ORF">SAMN05216313_112117</name>
</gene>
<name>A0A1I0GP09_9FIRM</name>
<evidence type="ECO:0000313" key="1">
    <source>
        <dbReference type="EMBL" id="SET72689.1"/>
    </source>
</evidence>
<protein>
    <submittedName>
        <fullName evidence="1">Uncharacterized protein</fullName>
    </submittedName>
</protein>
<accession>A0A1I0GP09</accession>
<dbReference type="AlphaFoldDB" id="A0A1I0GP09"/>
<organism evidence="1 2">
    <name type="scientific">Enterocloster lavalensis</name>
    <dbReference type="NCBI Taxonomy" id="460384"/>
    <lineage>
        <taxon>Bacteria</taxon>
        <taxon>Bacillati</taxon>
        <taxon>Bacillota</taxon>
        <taxon>Clostridia</taxon>
        <taxon>Lachnospirales</taxon>
        <taxon>Lachnospiraceae</taxon>
        <taxon>Enterocloster</taxon>
    </lineage>
</organism>
<sequence>MEKRARKLLTSERGATFFPNFPAALNCYDKI</sequence>
<dbReference type="EMBL" id="FOIM01000012">
    <property type="protein sequence ID" value="SET72689.1"/>
    <property type="molecule type" value="Genomic_DNA"/>
</dbReference>
<evidence type="ECO:0000313" key="2">
    <source>
        <dbReference type="Proteomes" id="UP000198508"/>
    </source>
</evidence>
<dbReference type="Proteomes" id="UP000198508">
    <property type="component" value="Unassembled WGS sequence"/>
</dbReference>
<proteinExistence type="predicted"/>
<keyword evidence="2" id="KW-1185">Reference proteome</keyword>